<protein>
    <submittedName>
        <fullName evidence="2">DinB family protein</fullName>
    </submittedName>
</protein>
<dbReference type="Pfam" id="PF12867">
    <property type="entry name" value="DinB_2"/>
    <property type="match status" value="1"/>
</dbReference>
<dbReference type="RefSeq" id="WP_213125670.1">
    <property type="nucleotide sequence ID" value="NZ_JAGYPG010000002.1"/>
</dbReference>
<keyword evidence="3" id="KW-1185">Reference proteome</keyword>
<dbReference type="EMBL" id="JAGYPG010000002">
    <property type="protein sequence ID" value="MBS4196546.1"/>
    <property type="molecule type" value="Genomic_DNA"/>
</dbReference>
<dbReference type="AlphaFoldDB" id="A0A942TGV8"/>
<name>A0A942TGV8_9BACI</name>
<reference evidence="2 3" key="1">
    <citation type="submission" date="2021-05" db="EMBL/GenBank/DDBJ databases">
        <title>Novel Bacillus species.</title>
        <authorList>
            <person name="Liu G."/>
        </authorList>
    </citation>
    <scope>NUCLEOTIDE SEQUENCE [LARGE SCALE GENOMIC DNA]</scope>
    <source>
        <strain evidence="3">FJAT-49780</strain>
    </source>
</reference>
<dbReference type="Gene3D" id="1.20.120.450">
    <property type="entry name" value="dinb family like domain"/>
    <property type="match status" value="1"/>
</dbReference>
<dbReference type="SUPFAM" id="SSF109854">
    <property type="entry name" value="DinB/YfiT-like putative metalloenzymes"/>
    <property type="match status" value="1"/>
</dbReference>
<organism evidence="2 3">
    <name type="scientific">Lederbergia citri</name>
    <dbReference type="NCBI Taxonomy" id="2833580"/>
    <lineage>
        <taxon>Bacteria</taxon>
        <taxon>Bacillati</taxon>
        <taxon>Bacillota</taxon>
        <taxon>Bacilli</taxon>
        <taxon>Bacillales</taxon>
        <taxon>Bacillaceae</taxon>
        <taxon>Lederbergia</taxon>
    </lineage>
</organism>
<comment type="caution">
    <text evidence="2">The sequence shown here is derived from an EMBL/GenBank/DDBJ whole genome shotgun (WGS) entry which is preliminary data.</text>
</comment>
<gene>
    <name evidence="2" type="ORF">KHA97_15885</name>
</gene>
<evidence type="ECO:0000313" key="2">
    <source>
        <dbReference type="EMBL" id="MBS4196546.1"/>
    </source>
</evidence>
<dbReference type="InterPro" id="IPR034660">
    <property type="entry name" value="DinB/YfiT-like"/>
</dbReference>
<accession>A0A942TGV8</accession>
<dbReference type="Proteomes" id="UP000681414">
    <property type="component" value="Unassembled WGS sequence"/>
</dbReference>
<evidence type="ECO:0000313" key="3">
    <source>
        <dbReference type="Proteomes" id="UP000681414"/>
    </source>
</evidence>
<sequence length="243" mass="28462">MDMEQRRKWNENHKKLKEIILKTEEHSQIVQLFLFQHSLLHSSSIGQKVQVTLEDEVMKNLDQTTFRQYPVPNPDTKNSIAWHLWHIARIEDMTMNILVNDDQQVLYTANWLEKMNIAFAHSGNDMPEGDIAELSSRIDMDSLLAYRAAVGRQTQKVISSLIPGQFKTKVEQKRIKRLFDENAVMQHSKWLAEYWSKKTIAGIILMPATRHIFLHLNKCIRIKDKLNKQSMKLIIDKKMVALD</sequence>
<proteinExistence type="predicted"/>
<evidence type="ECO:0000259" key="1">
    <source>
        <dbReference type="Pfam" id="PF12867"/>
    </source>
</evidence>
<dbReference type="InterPro" id="IPR024775">
    <property type="entry name" value="DinB-like"/>
</dbReference>
<feature type="domain" description="DinB-like" evidence="1">
    <location>
        <begin position="63"/>
        <end position="172"/>
    </location>
</feature>